<dbReference type="EMBL" id="QOIP01000009">
    <property type="protein sequence ID" value="RLU18910.1"/>
    <property type="molecule type" value="Genomic_DNA"/>
</dbReference>
<dbReference type="EMBL" id="KK107119">
    <property type="protein sequence ID" value="EZA58608.1"/>
    <property type="molecule type" value="Genomic_DNA"/>
</dbReference>
<feature type="transmembrane region" description="Helical" evidence="10">
    <location>
        <begin position="127"/>
        <end position="147"/>
    </location>
</feature>
<organism evidence="11 13">
    <name type="scientific">Ooceraea biroi</name>
    <name type="common">Clonal raider ant</name>
    <name type="synonym">Cerapachys biroi</name>
    <dbReference type="NCBI Taxonomy" id="2015173"/>
    <lineage>
        <taxon>Eukaryota</taxon>
        <taxon>Metazoa</taxon>
        <taxon>Ecdysozoa</taxon>
        <taxon>Arthropoda</taxon>
        <taxon>Hexapoda</taxon>
        <taxon>Insecta</taxon>
        <taxon>Pterygota</taxon>
        <taxon>Neoptera</taxon>
        <taxon>Endopterygota</taxon>
        <taxon>Hymenoptera</taxon>
        <taxon>Apocrita</taxon>
        <taxon>Aculeata</taxon>
        <taxon>Formicoidea</taxon>
        <taxon>Formicidae</taxon>
        <taxon>Dorylinae</taxon>
        <taxon>Ooceraea</taxon>
    </lineage>
</organism>
<protein>
    <recommendedName>
        <fullName evidence="10">Odorant receptor</fullName>
    </recommendedName>
</protein>
<keyword evidence="6 10" id="KW-1133">Transmembrane helix</keyword>
<evidence type="ECO:0000256" key="2">
    <source>
        <dbReference type="ARBA" id="ARBA00022475"/>
    </source>
</evidence>
<dbReference type="OMA" id="INTWRFI"/>
<reference evidence="12" key="3">
    <citation type="submission" date="2018-07" db="EMBL/GenBank/DDBJ databases">
        <authorList>
            <person name="Mckenzie S.K."/>
            <person name="Kronauer D.J.C."/>
        </authorList>
    </citation>
    <scope>NUCLEOTIDE SEQUENCE</scope>
    <source>
        <strain evidence="12">Clonal line C1</strain>
    </source>
</reference>
<dbReference type="Proteomes" id="UP000053097">
    <property type="component" value="Unassembled WGS sequence"/>
</dbReference>
<gene>
    <name evidence="12" type="ORF">DMN91_009268</name>
    <name evidence="11" type="ORF">X777_14775</name>
</gene>
<evidence type="ECO:0000256" key="10">
    <source>
        <dbReference type="RuleBase" id="RU351113"/>
    </source>
</evidence>
<dbReference type="PANTHER" id="PTHR21137">
    <property type="entry name" value="ODORANT RECEPTOR"/>
    <property type="match status" value="1"/>
</dbReference>
<feature type="transmembrane region" description="Helical" evidence="10">
    <location>
        <begin position="34"/>
        <end position="54"/>
    </location>
</feature>
<dbReference type="InterPro" id="IPR004117">
    <property type="entry name" value="7tm6_olfct_rcpt"/>
</dbReference>
<evidence type="ECO:0000256" key="6">
    <source>
        <dbReference type="ARBA" id="ARBA00022989"/>
    </source>
</evidence>
<dbReference type="OrthoDB" id="6597368at2759"/>
<keyword evidence="7 10" id="KW-0472">Membrane</keyword>
<dbReference type="Pfam" id="PF02949">
    <property type="entry name" value="7tm_6"/>
    <property type="match status" value="1"/>
</dbReference>
<reference evidence="11 13" key="1">
    <citation type="journal article" date="2014" name="Curr. Biol.">
        <title>The genome of the clonal raider ant Cerapachys biroi.</title>
        <authorList>
            <person name="Oxley P.R."/>
            <person name="Ji L."/>
            <person name="Fetter-Pruneda I."/>
            <person name="McKenzie S.K."/>
            <person name="Li C."/>
            <person name="Hu H."/>
            <person name="Zhang G."/>
            <person name="Kronauer D.J."/>
        </authorList>
    </citation>
    <scope>NUCLEOTIDE SEQUENCE [LARGE SCALE GENOMIC DNA]</scope>
</reference>
<comment type="caution">
    <text evidence="10">Lacks conserved residue(s) required for the propagation of feature annotation.</text>
</comment>
<evidence type="ECO:0000256" key="3">
    <source>
        <dbReference type="ARBA" id="ARBA00022606"/>
    </source>
</evidence>
<dbReference type="GO" id="GO:0004984">
    <property type="term" value="F:olfactory receptor activity"/>
    <property type="evidence" value="ECO:0007669"/>
    <property type="project" value="InterPro"/>
</dbReference>
<evidence type="ECO:0000256" key="9">
    <source>
        <dbReference type="ARBA" id="ARBA00023224"/>
    </source>
</evidence>
<evidence type="ECO:0000313" key="13">
    <source>
        <dbReference type="Proteomes" id="UP000053097"/>
    </source>
</evidence>
<keyword evidence="5 10" id="KW-0552">Olfaction</keyword>
<dbReference type="PANTHER" id="PTHR21137:SF35">
    <property type="entry name" value="ODORANT RECEPTOR 19A-RELATED"/>
    <property type="match status" value="1"/>
</dbReference>
<keyword evidence="2" id="KW-1003">Cell membrane</keyword>
<keyword evidence="3 10" id="KW-0716">Sensory transduction</keyword>
<name>A0A026WRQ2_OOCBI</name>
<evidence type="ECO:0000313" key="11">
    <source>
        <dbReference type="EMBL" id="EZA58608.1"/>
    </source>
</evidence>
<sequence length="374" mass="43556">MEKAKIMEFTFKVLSVVGVWPPDSWTSSFKRAMYNVYSAFITLMIFTLLIPQLLDIILNVKTTEDFADIFYMLLAVAMSCFKMTNLLINRKNIKMLKNILSERPFIPVEADEMEIRRKYDKSIHQKTFWYTVLAEVTLMWTALASFLTDFRSGNLTFREWTPYNYSETMFCVIYVRQLISTSMGAMVNIACDSMICGFILHVCCQFEILECRLKKVALDQKNLRMGDCVHQHDCIFKFAFMINEHFKPIITIQFIVSMLVVCSNLYQLAKVTLNAESLTLMLYTTSMLTQILIYCWFGNEVKIKSVQLAANIFEIEWLKLDRSSKKDLLIIMNRSLVPIEFSSAYIITMNVDSFVSLLKTSYSAYTLLKQMEME</sequence>
<evidence type="ECO:0000256" key="1">
    <source>
        <dbReference type="ARBA" id="ARBA00004651"/>
    </source>
</evidence>
<comment type="subcellular location">
    <subcellularLocation>
        <location evidence="1 10">Cell membrane</location>
        <topology evidence="1 10">Multi-pass membrane protein</topology>
    </subcellularLocation>
</comment>
<proteinExistence type="inferred from homology"/>
<reference evidence="12 14" key="2">
    <citation type="journal article" date="2018" name="Genome Res.">
        <title>The genomic architecture and molecular evolution of ant odorant receptors.</title>
        <authorList>
            <person name="McKenzie S.K."/>
            <person name="Kronauer D.J.C."/>
        </authorList>
    </citation>
    <scope>NUCLEOTIDE SEQUENCE [LARGE SCALE GENOMIC DNA]</scope>
    <source>
        <strain evidence="12">Clonal line C1</strain>
    </source>
</reference>
<comment type="similarity">
    <text evidence="10">Belongs to the insect chemoreceptor superfamily. Heteromeric odorant receptor channel (TC 1.A.69) family.</text>
</comment>
<keyword evidence="13" id="KW-1185">Reference proteome</keyword>
<evidence type="ECO:0000256" key="5">
    <source>
        <dbReference type="ARBA" id="ARBA00022725"/>
    </source>
</evidence>
<keyword evidence="4 10" id="KW-0812">Transmembrane</keyword>
<evidence type="ECO:0000256" key="7">
    <source>
        <dbReference type="ARBA" id="ARBA00023136"/>
    </source>
</evidence>
<accession>A0A026WRQ2</accession>
<keyword evidence="8 10" id="KW-0675">Receptor</keyword>
<keyword evidence="9 10" id="KW-0807">Transducer</keyword>
<evidence type="ECO:0000256" key="8">
    <source>
        <dbReference type="ARBA" id="ARBA00023170"/>
    </source>
</evidence>
<dbReference type="GO" id="GO:0005886">
    <property type="term" value="C:plasma membrane"/>
    <property type="evidence" value="ECO:0007669"/>
    <property type="project" value="UniProtKB-SubCell"/>
</dbReference>
<feature type="transmembrane region" description="Helical" evidence="10">
    <location>
        <begin position="278"/>
        <end position="297"/>
    </location>
</feature>
<feature type="transmembrane region" description="Helical" evidence="10">
    <location>
        <begin position="246"/>
        <end position="266"/>
    </location>
</feature>
<dbReference type="GO" id="GO:0005549">
    <property type="term" value="F:odorant binding"/>
    <property type="evidence" value="ECO:0007669"/>
    <property type="project" value="InterPro"/>
</dbReference>
<evidence type="ECO:0000313" key="14">
    <source>
        <dbReference type="Proteomes" id="UP000279307"/>
    </source>
</evidence>
<evidence type="ECO:0000313" key="12">
    <source>
        <dbReference type="EMBL" id="RLU18910.1"/>
    </source>
</evidence>
<evidence type="ECO:0000256" key="4">
    <source>
        <dbReference type="ARBA" id="ARBA00022692"/>
    </source>
</evidence>
<feature type="transmembrane region" description="Helical" evidence="10">
    <location>
        <begin position="69"/>
        <end position="88"/>
    </location>
</feature>
<dbReference type="GO" id="GO:0007165">
    <property type="term" value="P:signal transduction"/>
    <property type="evidence" value="ECO:0007669"/>
    <property type="project" value="UniProtKB-KW"/>
</dbReference>
<dbReference type="Proteomes" id="UP000279307">
    <property type="component" value="Chromosome 9"/>
</dbReference>
<feature type="transmembrane region" description="Helical" evidence="10">
    <location>
        <begin position="185"/>
        <end position="204"/>
    </location>
</feature>
<dbReference type="AlphaFoldDB" id="A0A026WRQ2"/>